<dbReference type="Proteomes" id="UP000483362">
    <property type="component" value="Unassembled WGS sequence"/>
</dbReference>
<dbReference type="Pfam" id="PF06074">
    <property type="entry name" value="Portal_Mu"/>
    <property type="match status" value="1"/>
</dbReference>
<organism evidence="1 2">
    <name type="scientific">Sodaliphilus pleomorphus</name>
    <dbReference type="NCBI Taxonomy" id="2606626"/>
    <lineage>
        <taxon>Bacteria</taxon>
        <taxon>Pseudomonadati</taxon>
        <taxon>Bacteroidota</taxon>
        <taxon>Bacteroidia</taxon>
        <taxon>Bacteroidales</taxon>
        <taxon>Muribaculaceae</taxon>
        <taxon>Sodaliphilus</taxon>
    </lineage>
</organism>
<comment type="caution">
    <text evidence="1">The sequence shown here is derived from an EMBL/GenBank/DDBJ whole genome shotgun (WGS) entry which is preliminary data.</text>
</comment>
<dbReference type="AlphaFoldDB" id="A0A6L5XFA8"/>
<evidence type="ECO:0000313" key="2">
    <source>
        <dbReference type="Proteomes" id="UP000483362"/>
    </source>
</evidence>
<dbReference type="InterPro" id="IPR009279">
    <property type="entry name" value="Portal_Mu"/>
</dbReference>
<evidence type="ECO:0000313" key="1">
    <source>
        <dbReference type="EMBL" id="MSS17762.1"/>
    </source>
</evidence>
<gene>
    <name evidence="1" type="ORF">FYJ29_08340</name>
</gene>
<keyword evidence="2" id="KW-1185">Reference proteome</keyword>
<name>A0A6L5XFA8_9BACT</name>
<accession>A0A6L5XFA8</accession>
<dbReference type="EMBL" id="VULT01000012">
    <property type="protein sequence ID" value="MSS17762.1"/>
    <property type="molecule type" value="Genomic_DNA"/>
</dbReference>
<reference evidence="1 2" key="1">
    <citation type="submission" date="2019-08" db="EMBL/GenBank/DDBJ databases">
        <title>In-depth cultivation of the pig gut microbiome towards novel bacterial diversity and tailored functional studies.</title>
        <authorList>
            <person name="Wylensek D."/>
            <person name="Hitch T.C.A."/>
            <person name="Clavel T."/>
        </authorList>
    </citation>
    <scope>NUCLEOTIDE SEQUENCE [LARGE SCALE GENOMIC DNA]</scope>
    <source>
        <strain evidence="1 2">Oil-RF-744-WCA-WT-10</strain>
    </source>
</reference>
<proteinExistence type="predicted"/>
<dbReference type="RefSeq" id="WP_154326438.1">
    <property type="nucleotide sequence ID" value="NZ_CP045696.1"/>
</dbReference>
<sequence length="415" mass="47021">MSNIITSIRDWLNRPTRAEVLSLARRAGSGRGLKITAQLLQQTDTLTKKDIQDWRSAHQMALDYLNPNRLRLYDIYADCALDAHLSGCIAQRKGKVAAKDFRLVGKDGKENTEATELLQQEWFADFLGLVLDSTYWGHSLIQLGDVITDDNGRMRYDAVELVPRKHVIPEYARVVINPGDDWHSGIPYREGDFANWCIEVGKPHDLGLLLKCACSCISKKNMLAFWDMFGEIFGQPMRIATTNSPDAAERKRVEDALENMGAAFWGLFPEGTNIEIKESSRGDAYNVYDKRVDRCNSELSKVVLNQTMTIDSGSSLSQSEVHLEIFERTTEADATMAAYVINGRLLPLMARHGFPVDGLRFVWNNAASYTPAEQREIERLLLEYYNIPAEYFTDKYGVAIDSPREAKTQPDRFFD</sequence>
<protein>
    <submittedName>
        <fullName evidence="1">DUF935 family protein</fullName>
    </submittedName>
</protein>